<accession>A0A1I7V5A9</accession>
<keyword evidence="1" id="KW-1185">Reference proteome</keyword>
<dbReference type="WBParaSite" id="EN70_10035">
    <property type="protein sequence ID" value="EN70_10035"/>
    <property type="gene ID" value="EN70_10035"/>
</dbReference>
<evidence type="ECO:0000313" key="1">
    <source>
        <dbReference type="Proteomes" id="UP000095285"/>
    </source>
</evidence>
<dbReference type="Proteomes" id="UP000095285">
    <property type="component" value="Unassembled WGS sequence"/>
</dbReference>
<organism evidence="1 2">
    <name type="scientific">Loa loa</name>
    <name type="common">Eye worm</name>
    <name type="synonym">Filaria loa</name>
    <dbReference type="NCBI Taxonomy" id="7209"/>
    <lineage>
        <taxon>Eukaryota</taxon>
        <taxon>Metazoa</taxon>
        <taxon>Ecdysozoa</taxon>
        <taxon>Nematoda</taxon>
        <taxon>Chromadorea</taxon>
        <taxon>Rhabditida</taxon>
        <taxon>Spirurina</taxon>
        <taxon>Spiruromorpha</taxon>
        <taxon>Filarioidea</taxon>
        <taxon>Onchocercidae</taxon>
        <taxon>Loa</taxon>
    </lineage>
</organism>
<proteinExistence type="predicted"/>
<protein>
    <submittedName>
        <fullName evidence="2">YTH domain-containing protein</fullName>
    </submittedName>
</protein>
<reference evidence="1" key="1">
    <citation type="submission" date="2012-04" db="EMBL/GenBank/DDBJ databases">
        <title>The Genome Sequence of Loa loa.</title>
        <authorList>
            <consortium name="The Broad Institute Genome Sequencing Platform"/>
            <consortium name="Broad Institute Genome Sequencing Center for Infectious Disease"/>
            <person name="Nutman T.B."/>
            <person name="Fink D.L."/>
            <person name="Russ C."/>
            <person name="Young S."/>
            <person name="Zeng Q."/>
            <person name="Gargeya S."/>
            <person name="Alvarado L."/>
            <person name="Berlin A."/>
            <person name="Chapman S.B."/>
            <person name="Chen Z."/>
            <person name="Freedman E."/>
            <person name="Gellesch M."/>
            <person name="Goldberg J."/>
            <person name="Griggs A."/>
            <person name="Gujja S."/>
            <person name="Heilman E.R."/>
            <person name="Heiman D."/>
            <person name="Howarth C."/>
            <person name="Mehta T."/>
            <person name="Neiman D."/>
            <person name="Pearson M."/>
            <person name="Roberts A."/>
            <person name="Saif S."/>
            <person name="Shea T."/>
            <person name="Shenoy N."/>
            <person name="Sisk P."/>
            <person name="Stolte C."/>
            <person name="Sykes S."/>
            <person name="White J."/>
            <person name="Yandava C."/>
            <person name="Haas B."/>
            <person name="Henn M.R."/>
            <person name="Nusbaum C."/>
            <person name="Birren B."/>
        </authorList>
    </citation>
    <scope>NUCLEOTIDE SEQUENCE [LARGE SCALE GENOMIC DNA]</scope>
</reference>
<evidence type="ECO:0000313" key="2">
    <source>
        <dbReference type="WBParaSite" id="EN70_10035"/>
    </source>
</evidence>
<sequence>MINGSGSDIIIVAAKVCWSYNLEKPDKFGYDGSGKLENFWDQSAELRPSTSSTSTVERGVEYSLADAADQGPPAKKPRQNIFSELAY</sequence>
<dbReference type="AlphaFoldDB" id="A0A1I7V5A9"/>
<name>A0A1I7V5A9_LOALO</name>
<reference evidence="2" key="2">
    <citation type="submission" date="2016-11" db="UniProtKB">
        <authorList>
            <consortium name="WormBaseParasite"/>
        </authorList>
    </citation>
    <scope>IDENTIFICATION</scope>
</reference>